<sequence length="125" mass="13975">MNGSFVPTSSSVTRHGLSNLKLSNGFLIHGTEMQRFIAEQQSYALLGTRQPPSLVVTTLAPTTQRFDLRSRIRDLSWLSQHVTSTRFQGATKTPRHLESPRGQLMIDTPRSSSPPSEYELCPNMC</sequence>
<evidence type="ECO:0000256" key="1">
    <source>
        <dbReference type="SAM" id="MobiDB-lite"/>
    </source>
</evidence>
<proteinExistence type="predicted"/>
<evidence type="ECO:0000313" key="2">
    <source>
        <dbReference type="EMBL" id="KAF2603827.1"/>
    </source>
</evidence>
<feature type="region of interest" description="Disordered" evidence="1">
    <location>
        <begin position="88"/>
        <end position="116"/>
    </location>
</feature>
<comment type="caution">
    <text evidence="2">The sequence shown here is derived from an EMBL/GenBank/DDBJ whole genome shotgun (WGS) entry which is preliminary data.</text>
</comment>
<dbReference type="EMBL" id="QGKY02000094">
    <property type="protein sequence ID" value="KAF2603827.1"/>
    <property type="molecule type" value="Genomic_DNA"/>
</dbReference>
<dbReference type="AlphaFoldDB" id="A0A8S9LCU8"/>
<protein>
    <submittedName>
        <fullName evidence="2">Uncharacterized protein</fullName>
    </submittedName>
</protein>
<gene>
    <name evidence="2" type="ORF">F2Q70_00026442</name>
</gene>
<accession>A0A8S9LCU8</accession>
<reference evidence="2" key="1">
    <citation type="submission" date="2019-12" db="EMBL/GenBank/DDBJ databases">
        <title>Genome sequencing and annotation of Brassica cretica.</title>
        <authorList>
            <person name="Studholme D.J."/>
            <person name="Sarris P.F."/>
        </authorList>
    </citation>
    <scope>NUCLEOTIDE SEQUENCE</scope>
    <source>
        <strain evidence="2">PFS-102/07</strain>
        <tissue evidence="2">Leaf</tissue>
    </source>
</reference>
<name>A0A8S9LCU8_BRACR</name>
<organism evidence="2">
    <name type="scientific">Brassica cretica</name>
    <name type="common">Mustard</name>
    <dbReference type="NCBI Taxonomy" id="69181"/>
    <lineage>
        <taxon>Eukaryota</taxon>
        <taxon>Viridiplantae</taxon>
        <taxon>Streptophyta</taxon>
        <taxon>Embryophyta</taxon>
        <taxon>Tracheophyta</taxon>
        <taxon>Spermatophyta</taxon>
        <taxon>Magnoliopsida</taxon>
        <taxon>eudicotyledons</taxon>
        <taxon>Gunneridae</taxon>
        <taxon>Pentapetalae</taxon>
        <taxon>rosids</taxon>
        <taxon>malvids</taxon>
        <taxon>Brassicales</taxon>
        <taxon>Brassicaceae</taxon>
        <taxon>Brassiceae</taxon>
        <taxon>Brassica</taxon>
    </lineage>
</organism>